<dbReference type="CDD" id="cd17321">
    <property type="entry name" value="MFS_MMR_MDR_like"/>
    <property type="match status" value="1"/>
</dbReference>
<evidence type="ECO:0000256" key="2">
    <source>
        <dbReference type="ARBA" id="ARBA00022448"/>
    </source>
</evidence>
<dbReference type="Gene3D" id="1.20.1250.20">
    <property type="entry name" value="MFS general substrate transporter like domains"/>
    <property type="match status" value="1"/>
</dbReference>
<dbReference type="InterPro" id="IPR020846">
    <property type="entry name" value="MFS_dom"/>
</dbReference>
<dbReference type="EMBL" id="CP041040">
    <property type="protein sequence ID" value="QDE36317.1"/>
    <property type="molecule type" value="Genomic_DNA"/>
</dbReference>
<organism evidence="10 11">
    <name type="scientific">Microbacterium foliorum</name>
    <dbReference type="NCBI Taxonomy" id="104336"/>
    <lineage>
        <taxon>Bacteria</taxon>
        <taxon>Bacillati</taxon>
        <taxon>Actinomycetota</taxon>
        <taxon>Actinomycetes</taxon>
        <taxon>Micrococcales</taxon>
        <taxon>Microbacteriaceae</taxon>
        <taxon>Microbacterium</taxon>
    </lineage>
</organism>
<feature type="transmembrane region" description="Helical" evidence="8">
    <location>
        <begin position="264"/>
        <end position="283"/>
    </location>
</feature>
<feature type="transmembrane region" description="Helical" evidence="8">
    <location>
        <begin position="196"/>
        <end position="214"/>
    </location>
</feature>
<proteinExistence type="predicted"/>
<dbReference type="GO" id="GO:0022857">
    <property type="term" value="F:transmembrane transporter activity"/>
    <property type="evidence" value="ECO:0007669"/>
    <property type="project" value="InterPro"/>
</dbReference>
<keyword evidence="5 8" id="KW-1133">Transmembrane helix</keyword>
<feature type="transmembrane region" description="Helical" evidence="8">
    <location>
        <begin position="323"/>
        <end position="344"/>
    </location>
</feature>
<dbReference type="PANTHER" id="PTHR42718:SF46">
    <property type="entry name" value="BLR6921 PROTEIN"/>
    <property type="match status" value="1"/>
</dbReference>
<evidence type="ECO:0000256" key="5">
    <source>
        <dbReference type="ARBA" id="ARBA00022989"/>
    </source>
</evidence>
<keyword evidence="6 8" id="KW-0472">Membrane</keyword>
<evidence type="ECO:0000256" key="8">
    <source>
        <dbReference type="SAM" id="Phobius"/>
    </source>
</evidence>
<dbReference type="Proteomes" id="UP000316125">
    <property type="component" value="Chromosome"/>
</dbReference>
<feature type="region of interest" description="Disordered" evidence="7">
    <location>
        <begin position="464"/>
        <end position="484"/>
    </location>
</feature>
<feature type="transmembrane region" description="Helical" evidence="8">
    <location>
        <begin position="105"/>
        <end position="124"/>
    </location>
</feature>
<evidence type="ECO:0000256" key="6">
    <source>
        <dbReference type="ARBA" id="ARBA00023136"/>
    </source>
</evidence>
<dbReference type="Gene3D" id="1.20.1720.10">
    <property type="entry name" value="Multidrug resistance protein D"/>
    <property type="match status" value="1"/>
</dbReference>
<evidence type="ECO:0000259" key="9">
    <source>
        <dbReference type="PROSITE" id="PS50850"/>
    </source>
</evidence>
<evidence type="ECO:0000256" key="7">
    <source>
        <dbReference type="SAM" id="MobiDB-lite"/>
    </source>
</evidence>
<evidence type="ECO:0000313" key="10">
    <source>
        <dbReference type="EMBL" id="QDE36317.1"/>
    </source>
</evidence>
<dbReference type="InterPro" id="IPR036259">
    <property type="entry name" value="MFS_trans_sf"/>
</dbReference>
<keyword evidence="3" id="KW-1003">Cell membrane</keyword>
<dbReference type="GO" id="GO:0005886">
    <property type="term" value="C:plasma membrane"/>
    <property type="evidence" value="ECO:0007669"/>
    <property type="project" value="UniProtKB-SubCell"/>
</dbReference>
<dbReference type="OrthoDB" id="3218494at2"/>
<name>A0A4Y5YU62_9MICO</name>
<evidence type="ECO:0000313" key="11">
    <source>
        <dbReference type="Proteomes" id="UP000316125"/>
    </source>
</evidence>
<feature type="transmembrane region" description="Helical" evidence="8">
    <location>
        <begin position="356"/>
        <end position="380"/>
    </location>
</feature>
<evidence type="ECO:0000256" key="1">
    <source>
        <dbReference type="ARBA" id="ARBA00004651"/>
    </source>
</evidence>
<dbReference type="Pfam" id="PF07690">
    <property type="entry name" value="MFS_1"/>
    <property type="match status" value="1"/>
</dbReference>
<feature type="domain" description="Major facilitator superfamily (MFS) profile" evidence="9">
    <location>
        <begin position="10"/>
        <end position="463"/>
    </location>
</feature>
<dbReference type="RefSeq" id="WP_140038440.1">
    <property type="nucleotide sequence ID" value="NZ_CP041040.1"/>
</dbReference>
<feature type="compositionally biased region" description="Polar residues" evidence="7">
    <location>
        <begin position="470"/>
        <end position="484"/>
    </location>
</feature>
<feature type="transmembrane region" description="Helical" evidence="8">
    <location>
        <begin position="434"/>
        <end position="454"/>
    </location>
</feature>
<feature type="transmembrane region" description="Helical" evidence="8">
    <location>
        <begin position="295"/>
        <end position="316"/>
    </location>
</feature>
<dbReference type="AlphaFoldDB" id="A0A4Y5YU62"/>
<dbReference type="PROSITE" id="PS50850">
    <property type="entry name" value="MFS"/>
    <property type="match status" value="1"/>
</dbReference>
<feature type="transmembrane region" description="Helical" evidence="8">
    <location>
        <begin position="226"/>
        <end position="243"/>
    </location>
</feature>
<feature type="transmembrane region" description="Helical" evidence="8">
    <location>
        <begin position="136"/>
        <end position="160"/>
    </location>
</feature>
<gene>
    <name evidence="10" type="ORF">FIV50_16935</name>
</gene>
<feature type="transmembrane region" description="Helical" evidence="8">
    <location>
        <begin position="76"/>
        <end position="99"/>
    </location>
</feature>
<evidence type="ECO:0000256" key="3">
    <source>
        <dbReference type="ARBA" id="ARBA00022475"/>
    </source>
</evidence>
<protein>
    <submittedName>
        <fullName evidence="10">MFS transporter</fullName>
    </submittedName>
</protein>
<feature type="transmembrane region" description="Helical" evidence="8">
    <location>
        <begin position="166"/>
        <end position="184"/>
    </location>
</feature>
<keyword evidence="2" id="KW-0813">Transport</keyword>
<feature type="transmembrane region" description="Helical" evidence="8">
    <location>
        <begin position="392"/>
        <end position="414"/>
    </location>
</feature>
<dbReference type="PANTHER" id="PTHR42718">
    <property type="entry name" value="MAJOR FACILITATOR SUPERFAMILY MULTIDRUG TRANSPORTER MFSC"/>
    <property type="match status" value="1"/>
</dbReference>
<comment type="subcellular location">
    <subcellularLocation>
        <location evidence="1">Cell membrane</location>
        <topology evidence="1">Multi-pass membrane protein</topology>
    </subcellularLocation>
</comment>
<dbReference type="SUPFAM" id="SSF103473">
    <property type="entry name" value="MFS general substrate transporter"/>
    <property type="match status" value="1"/>
</dbReference>
<dbReference type="InterPro" id="IPR011701">
    <property type="entry name" value="MFS"/>
</dbReference>
<sequence length="484" mass="49458">MAQTRNSAAILTIILVSYFMILLDNSVIFTALPALAADLGLGQGELAWVQDAYTLVFGGLLLLGARAGDILGRRRVFVFGLVVFSVASLLIALAPAAWWLISARALQGVGAAIVAPSALSLLTASFDGPERDRAVVWYAATAGIGASLGMLVGGAAATLLSWRAGFWINVPIGIAMIVLAPRFLPETDAASGRFDVIGAITSTLGIGSLVFALLHGSEAGWGDPVTIASFSASLALLVTFVIAESRAAQPIMPLRLFRSRIRTGAYLVRLTYLGAMIGFFYFTTQFLQGVLGLTALQSGLAFLPMTLVNFAVALAIPRLVAHVGARVPLVVGILLTAGGMLWLSRLGIDSSYLTGVALPMLLIGAGQGLAFAPMTSFGIAGTAHEGAGAASGVVNTFHQVGMSLGLGVLVAIAAASDTSGATARAALAGEVSAALTAATGFLIAALVLALALILPSARASRTDAAEGGSTRHSLATSPTRTLEA</sequence>
<reference evidence="10 11" key="1">
    <citation type="submission" date="2019-06" db="EMBL/GenBank/DDBJ databases">
        <title>Complete genome of Microbacterium foliorum M2.</title>
        <authorList>
            <person name="Cao G."/>
        </authorList>
    </citation>
    <scope>NUCLEOTIDE SEQUENCE [LARGE SCALE GENOMIC DNA]</scope>
    <source>
        <strain evidence="10 11">M2</strain>
    </source>
</reference>
<keyword evidence="4 8" id="KW-0812">Transmembrane</keyword>
<accession>A0A4Y5YU62</accession>
<evidence type="ECO:0000256" key="4">
    <source>
        <dbReference type="ARBA" id="ARBA00022692"/>
    </source>
</evidence>
<feature type="transmembrane region" description="Helical" evidence="8">
    <location>
        <begin position="46"/>
        <end position="64"/>
    </location>
</feature>